<dbReference type="Pfam" id="PF02358">
    <property type="entry name" value="Trehalose_PPase"/>
    <property type="match status" value="1"/>
</dbReference>
<dbReference type="Gene3D" id="3.30.70.1020">
    <property type="entry name" value="Trehalose-6-phosphate phosphatase related protein, domain 2"/>
    <property type="match status" value="1"/>
</dbReference>
<dbReference type="PANTHER" id="PTHR43768">
    <property type="entry name" value="TREHALOSE 6-PHOSPHATE PHOSPHATASE"/>
    <property type="match status" value="1"/>
</dbReference>
<dbReference type="SUPFAM" id="SSF56784">
    <property type="entry name" value="HAD-like"/>
    <property type="match status" value="1"/>
</dbReference>
<comment type="pathway">
    <text evidence="1">Glycan biosynthesis; trehalose biosynthesis.</text>
</comment>
<dbReference type="InterPro" id="IPR006379">
    <property type="entry name" value="HAD-SF_hydro_IIB"/>
</dbReference>
<gene>
    <name evidence="5" type="ORF">MNBD_GAMMA03-1691</name>
</gene>
<dbReference type="InterPro" id="IPR044651">
    <property type="entry name" value="OTSB-like"/>
</dbReference>
<dbReference type="EMBL" id="UOFC01000279">
    <property type="protein sequence ID" value="VAW49368.1"/>
    <property type="molecule type" value="Genomic_DNA"/>
</dbReference>
<evidence type="ECO:0000256" key="2">
    <source>
        <dbReference type="ARBA" id="ARBA00008770"/>
    </source>
</evidence>
<dbReference type="GO" id="GO:0004805">
    <property type="term" value="F:trehalose-phosphatase activity"/>
    <property type="evidence" value="ECO:0007669"/>
    <property type="project" value="UniProtKB-EC"/>
</dbReference>
<name>A0A3B0W0C3_9ZZZZ</name>
<proteinExistence type="inferred from homology"/>
<dbReference type="InterPro" id="IPR003337">
    <property type="entry name" value="Trehalose_PPase"/>
</dbReference>
<reference evidence="5" key="1">
    <citation type="submission" date="2018-06" db="EMBL/GenBank/DDBJ databases">
        <authorList>
            <person name="Zhirakovskaya E."/>
        </authorList>
    </citation>
    <scope>NUCLEOTIDE SEQUENCE</scope>
</reference>
<dbReference type="Gene3D" id="3.40.50.1000">
    <property type="entry name" value="HAD superfamily/HAD-like"/>
    <property type="match status" value="1"/>
</dbReference>
<evidence type="ECO:0000256" key="4">
    <source>
        <dbReference type="ARBA" id="ARBA00022801"/>
    </source>
</evidence>
<dbReference type="FunFam" id="3.30.70.1020:FF:000004">
    <property type="entry name" value="Trehalose 6-phosphate phosphatase"/>
    <property type="match status" value="1"/>
</dbReference>
<dbReference type="EC" id="3.1.3.12" evidence="3"/>
<dbReference type="AlphaFoldDB" id="A0A3B0W0C3"/>
<dbReference type="NCBIfam" id="TIGR01484">
    <property type="entry name" value="HAD-SF-IIB"/>
    <property type="match status" value="1"/>
</dbReference>
<dbReference type="PANTHER" id="PTHR43768:SF3">
    <property type="entry name" value="TREHALOSE 6-PHOSPHATE PHOSPHATASE"/>
    <property type="match status" value="1"/>
</dbReference>
<comment type="similarity">
    <text evidence="2">Belongs to the trehalose phosphatase family.</text>
</comment>
<dbReference type="NCBIfam" id="TIGR00685">
    <property type="entry name" value="T6PP"/>
    <property type="match status" value="1"/>
</dbReference>
<protein>
    <recommendedName>
        <fullName evidence="3">trehalose-phosphatase</fullName>
        <ecNumber evidence="3">3.1.3.12</ecNumber>
    </recommendedName>
</protein>
<sequence length="263" mass="30312">MVSEQEHIKNFFEHLDEIKRRLFQKDVFLFLDYDGTLTPIVATPDLAVISDEMRSVVQKLCVQHKVAIVSGRATDDVWSKVKIDGIFYAGSHGFEIVSPDGQIKINEEAQKIRPIIDEVYKRLSEELKDVQGALVEHVKYTISVHYRLVRDEDFSKIEQGVEEVLREYPQLHKTSGKKVFEIRPKIDWHKGKAVEWILKVLNFDPQKNIVIYIGDDTTDEDAFAVLEGKGFGILVAQEPRKTLAEYWIKDTDEVKKVLEGLLE</sequence>
<dbReference type="CDD" id="cd01627">
    <property type="entry name" value="HAD_TPP"/>
    <property type="match status" value="1"/>
</dbReference>
<keyword evidence="4 5" id="KW-0378">Hydrolase</keyword>
<dbReference type="UniPathway" id="UPA00299"/>
<evidence type="ECO:0000313" key="5">
    <source>
        <dbReference type="EMBL" id="VAW49368.1"/>
    </source>
</evidence>
<organism evidence="5">
    <name type="scientific">hydrothermal vent metagenome</name>
    <dbReference type="NCBI Taxonomy" id="652676"/>
    <lineage>
        <taxon>unclassified sequences</taxon>
        <taxon>metagenomes</taxon>
        <taxon>ecological metagenomes</taxon>
    </lineage>
</organism>
<dbReference type="InterPro" id="IPR036412">
    <property type="entry name" value="HAD-like_sf"/>
</dbReference>
<dbReference type="GO" id="GO:0005992">
    <property type="term" value="P:trehalose biosynthetic process"/>
    <property type="evidence" value="ECO:0007669"/>
    <property type="project" value="UniProtKB-UniPathway"/>
</dbReference>
<dbReference type="InterPro" id="IPR023214">
    <property type="entry name" value="HAD_sf"/>
</dbReference>
<evidence type="ECO:0000256" key="3">
    <source>
        <dbReference type="ARBA" id="ARBA00013086"/>
    </source>
</evidence>
<accession>A0A3B0W0C3</accession>
<evidence type="ECO:0000256" key="1">
    <source>
        <dbReference type="ARBA" id="ARBA00005199"/>
    </source>
</evidence>